<dbReference type="FunFam" id="3.30.1360.40:FF:000001">
    <property type="entry name" value="Ribosome-recycling factor"/>
    <property type="match status" value="1"/>
</dbReference>
<dbReference type="InterPro" id="IPR002661">
    <property type="entry name" value="Ribosome_recyc_fac"/>
</dbReference>
<protein>
    <recommendedName>
        <fullName evidence="6">Ribosome-recycling factor</fullName>
        <shortName evidence="6">RRF</shortName>
    </recommendedName>
    <alternativeName>
        <fullName evidence="6">Ribosome-releasing factor</fullName>
    </alternativeName>
</protein>
<dbReference type="GO" id="GO:0043023">
    <property type="term" value="F:ribosomal large subunit binding"/>
    <property type="evidence" value="ECO:0007669"/>
    <property type="project" value="TreeGrafter"/>
</dbReference>
<dbReference type="InterPro" id="IPR023584">
    <property type="entry name" value="Ribosome_recyc_fac_dom"/>
</dbReference>
<dbReference type="KEGG" id="kmn:HW532_01215"/>
<evidence type="ECO:0000313" key="9">
    <source>
        <dbReference type="Proteomes" id="UP000593594"/>
    </source>
</evidence>
<dbReference type="AlphaFoldDB" id="A0A7S8HAV1"/>
<dbReference type="NCBIfam" id="TIGR00496">
    <property type="entry name" value="frr"/>
    <property type="match status" value="1"/>
</dbReference>
<evidence type="ECO:0000256" key="1">
    <source>
        <dbReference type="ARBA" id="ARBA00004496"/>
    </source>
</evidence>
<dbReference type="GO" id="GO:0002184">
    <property type="term" value="P:cytoplasmic translational termination"/>
    <property type="evidence" value="ECO:0007669"/>
    <property type="project" value="TreeGrafter"/>
</dbReference>
<evidence type="ECO:0000256" key="2">
    <source>
        <dbReference type="ARBA" id="ARBA00005912"/>
    </source>
</evidence>
<evidence type="ECO:0000256" key="3">
    <source>
        <dbReference type="ARBA" id="ARBA00022490"/>
    </source>
</evidence>
<dbReference type="RefSeq" id="WP_213162691.1">
    <property type="nucleotide sequence ID" value="NZ_CP058214.1"/>
</dbReference>
<dbReference type="PANTHER" id="PTHR20982">
    <property type="entry name" value="RIBOSOME RECYCLING FACTOR"/>
    <property type="match status" value="1"/>
</dbReference>
<evidence type="ECO:0000256" key="6">
    <source>
        <dbReference type="HAMAP-Rule" id="MF_00040"/>
    </source>
</evidence>
<dbReference type="InterPro" id="IPR036191">
    <property type="entry name" value="RRF_sf"/>
</dbReference>
<evidence type="ECO:0000259" key="7">
    <source>
        <dbReference type="Pfam" id="PF01765"/>
    </source>
</evidence>
<comment type="function">
    <text evidence="5 6">Responsible for the release of ribosomes from messenger RNA at the termination of protein biosynthesis. May increase the efficiency of translation by recycling ribosomes from one round of translation to another.</text>
</comment>
<keyword evidence="3 6" id="KW-0963">Cytoplasm</keyword>
<name>A0A7S8HAV1_9HYPH</name>
<dbReference type="Pfam" id="PF01765">
    <property type="entry name" value="RRF"/>
    <property type="match status" value="1"/>
</dbReference>
<comment type="similarity">
    <text evidence="2 6">Belongs to the RRF family.</text>
</comment>
<reference evidence="8 9" key="1">
    <citation type="submission" date="2020-06" db="EMBL/GenBank/DDBJ databases">
        <title>Genome sequence of 2 isolates from Red Sea Mangroves.</title>
        <authorList>
            <person name="Sefrji F."/>
            <person name="Michoud G."/>
            <person name="Merlino G."/>
            <person name="Daffonchio D."/>
        </authorList>
    </citation>
    <scope>NUCLEOTIDE SEQUENCE [LARGE SCALE GENOMIC DNA]</scope>
    <source>
        <strain evidence="8 9">R1DC25</strain>
    </source>
</reference>
<evidence type="ECO:0000313" key="8">
    <source>
        <dbReference type="EMBL" id="QPC41473.1"/>
    </source>
</evidence>
<dbReference type="Proteomes" id="UP000593594">
    <property type="component" value="Chromosome"/>
</dbReference>
<proteinExistence type="inferred from homology"/>
<evidence type="ECO:0000256" key="4">
    <source>
        <dbReference type="ARBA" id="ARBA00022917"/>
    </source>
</evidence>
<keyword evidence="4 6" id="KW-0648">Protein biosynthesis</keyword>
<dbReference type="FunFam" id="1.10.132.20:FF:000001">
    <property type="entry name" value="Ribosome-recycling factor"/>
    <property type="match status" value="1"/>
</dbReference>
<dbReference type="CDD" id="cd00520">
    <property type="entry name" value="RRF"/>
    <property type="match status" value="1"/>
</dbReference>
<dbReference type="Gene3D" id="3.30.1360.40">
    <property type="match status" value="1"/>
</dbReference>
<comment type="subcellular location">
    <subcellularLocation>
        <location evidence="1 6">Cytoplasm</location>
    </subcellularLocation>
</comment>
<gene>
    <name evidence="6 8" type="primary">frr</name>
    <name evidence="8" type="ORF">HW532_01215</name>
</gene>
<feature type="domain" description="Ribosome recycling factor" evidence="7">
    <location>
        <begin position="23"/>
        <end position="186"/>
    </location>
</feature>
<dbReference type="EMBL" id="CP058214">
    <property type="protein sequence ID" value="QPC41473.1"/>
    <property type="molecule type" value="Genomic_DNA"/>
</dbReference>
<keyword evidence="9" id="KW-1185">Reference proteome</keyword>
<sequence length="188" mass="21067">MTDQATFSLKDLKRRMHGAVSVLKEEFSGLRTGRASVHLLEPITVEAYGSTMPLNQVGNVSVPEPRMLTVQIWDKSLVSAAEKAIRNSSLGLNPMVEGQLIRVPVPELSQERRKELAKVAAQYAEQARVAVRNVRRDGMEQLKRLEKDGEIGQDEHRGQADEVQKLTDATIKEIDEALEHKESEIMQI</sequence>
<organism evidence="8 9">
    <name type="scientific">Kaustia mangrovi</name>
    <dbReference type="NCBI Taxonomy" id="2593653"/>
    <lineage>
        <taxon>Bacteria</taxon>
        <taxon>Pseudomonadati</taxon>
        <taxon>Pseudomonadota</taxon>
        <taxon>Alphaproteobacteria</taxon>
        <taxon>Hyphomicrobiales</taxon>
        <taxon>Parvibaculaceae</taxon>
        <taxon>Kaustia</taxon>
    </lineage>
</organism>
<dbReference type="HAMAP" id="MF_00040">
    <property type="entry name" value="RRF"/>
    <property type="match status" value="1"/>
</dbReference>
<evidence type="ECO:0000256" key="5">
    <source>
        <dbReference type="ARBA" id="ARBA00025050"/>
    </source>
</evidence>
<accession>A0A7S8HAV1</accession>
<dbReference type="PANTHER" id="PTHR20982:SF3">
    <property type="entry name" value="MITOCHONDRIAL RIBOSOME RECYCLING FACTOR PSEUDO 1"/>
    <property type="match status" value="1"/>
</dbReference>
<dbReference type="SUPFAM" id="SSF55194">
    <property type="entry name" value="Ribosome recycling factor, RRF"/>
    <property type="match status" value="1"/>
</dbReference>
<dbReference type="GO" id="GO:0005829">
    <property type="term" value="C:cytosol"/>
    <property type="evidence" value="ECO:0007669"/>
    <property type="project" value="GOC"/>
</dbReference>
<dbReference type="Gene3D" id="1.10.132.20">
    <property type="entry name" value="Ribosome-recycling factor"/>
    <property type="match status" value="1"/>
</dbReference>